<organism evidence="4 5">
    <name type="scientific">Monosporascus ibericus</name>
    <dbReference type="NCBI Taxonomy" id="155417"/>
    <lineage>
        <taxon>Eukaryota</taxon>
        <taxon>Fungi</taxon>
        <taxon>Dikarya</taxon>
        <taxon>Ascomycota</taxon>
        <taxon>Pezizomycotina</taxon>
        <taxon>Sordariomycetes</taxon>
        <taxon>Xylariomycetidae</taxon>
        <taxon>Xylariales</taxon>
        <taxon>Xylariales incertae sedis</taxon>
        <taxon>Monosporascus</taxon>
    </lineage>
</organism>
<evidence type="ECO:0000313" key="5">
    <source>
        <dbReference type="Proteomes" id="UP000293360"/>
    </source>
</evidence>
<comment type="caution">
    <text evidence="4">The sequence shown here is derived from an EMBL/GenBank/DDBJ whole genome shotgun (WGS) entry which is preliminary data.</text>
</comment>
<dbReference type="PANTHER" id="PTHR24198:SF165">
    <property type="entry name" value="ANKYRIN REPEAT-CONTAINING PROTEIN-RELATED"/>
    <property type="match status" value="1"/>
</dbReference>
<dbReference type="OrthoDB" id="539213at2759"/>
<dbReference type="InterPro" id="IPR002110">
    <property type="entry name" value="Ankyrin_rpt"/>
</dbReference>
<feature type="repeat" description="ANK" evidence="3">
    <location>
        <begin position="13"/>
        <end position="45"/>
    </location>
</feature>
<dbReference type="AlphaFoldDB" id="A0A4Q4T8W4"/>
<keyword evidence="2 3" id="KW-0040">ANK repeat</keyword>
<protein>
    <submittedName>
        <fullName evidence="4">Uncharacterized protein</fullName>
    </submittedName>
</protein>
<evidence type="ECO:0000313" key="4">
    <source>
        <dbReference type="EMBL" id="RYP02868.1"/>
    </source>
</evidence>
<dbReference type="EMBL" id="QJNU01000296">
    <property type="protein sequence ID" value="RYP02868.1"/>
    <property type="molecule type" value="Genomic_DNA"/>
</dbReference>
<sequence length="191" mass="21247">MLLGANPIELSYRDHSPLSFPVVRGDQRMTNLLLDHGADIHKRTSGPEGTSIVDVAVHGGHLDALAIIVRHRAWWNSNKAQRNDYVIRALSSAARTTTFELGATLNYLLEGRGADPNAVYEALDAMPLHLSILFGQREAVRVLMRHRADVHWKLTIRGSLPFENMTPLEYAIGSRSAFPRTHQGHAREIAS</sequence>
<evidence type="ECO:0000256" key="1">
    <source>
        <dbReference type="ARBA" id="ARBA00022737"/>
    </source>
</evidence>
<keyword evidence="1" id="KW-0677">Repeat</keyword>
<evidence type="ECO:0000256" key="2">
    <source>
        <dbReference type="ARBA" id="ARBA00023043"/>
    </source>
</evidence>
<dbReference type="Gene3D" id="1.25.40.20">
    <property type="entry name" value="Ankyrin repeat-containing domain"/>
    <property type="match status" value="1"/>
</dbReference>
<keyword evidence="5" id="KW-1185">Reference proteome</keyword>
<dbReference type="SUPFAM" id="SSF48403">
    <property type="entry name" value="Ankyrin repeat"/>
    <property type="match status" value="1"/>
</dbReference>
<accession>A0A4Q4T8W4</accession>
<reference evidence="4 5" key="1">
    <citation type="submission" date="2018-06" db="EMBL/GenBank/DDBJ databases">
        <title>Complete Genomes of Monosporascus.</title>
        <authorList>
            <person name="Robinson A.J."/>
            <person name="Natvig D.O."/>
        </authorList>
    </citation>
    <scope>NUCLEOTIDE SEQUENCE [LARGE SCALE GENOMIC DNA]</scope>
    <source>
        <strain evidence="4 5">CBS 110550</strain>
    </source>
</reference>
<proteinExistence type="predicted"/>
<dbReference type="SMART" id="SM00248">
    <property type="entry name" value="ANK"/>
    <property type="match status" value="3"/>
</dbReference>
<dbReference type="PROSITE" id="PS50088">
    <property type="entry name" value="ANK_REPEAT"/>
    <property type="match status" value="1"/>
</dbReference>
<dbReference type="InterPro" id="IPR036770">
    <property type="entry name" value="Ankyrin_rpt-contain_sf"/>
</dbReference>
<name>A0A4Q4T8W4_9PEZI</name>
<gene>
    <name evidence="4" type="ORF">DL764_005553</name>
</gene>
<dbReference type="PANTHER" id="PTHR24198">
    <property type="entry name" value="ANKYRIN REPEAT AND PROTEIN KINASE DOMAIN-CONTAINING PROTEIN"/>
    <property type="match status" value="1"/>
</dbReference>
<dbReference type="Proteomes" id="UP000293360">
    <property type="component" value="Unassembled WGS sequence"/>
</dbReference>
<evidence type="ECO:0000256" key="3">
    <source>
        <dbReference type="PROSITE-ProRule" id="PRU00023"/>
    </source>
</evidence>